<dbReference type="InterPro" id="IPR029787">
    <property type="entry name" value="Nucleotide_cyclase"/>
</dbReference>
<dbReference type="Gene3D" id="3.30.70.1230">
    <property type="entry name" value="Nucleotide cyclase"/>
    <property type="match status" value="1"/>
</dbReference>
<dbReference type="SUPFAM" id="SSF49879">
    <property type="entry name" value="SMAD/FHA domain"/>
    <property type="match status" value="1"/>
</dbReference>
<dbReference type="Proteomes" id="UP000672097">
    <property type="component" value="Unassembled WGS sequence"/>
</dbReference>
<evidence type="ECO:0000259" key="2">
    <source>
        <dbReference type="PROSITE" id="PS50125"/>
    </source>
</evidence>
<comment type="caution">
    <text evidence="3">The sequence shown here is derived from an EMBL/GenBank/DDBJ whole genome shotgun (WGS) entry which is preliminary data.</text>
</comment>
<dbReference type="CDD" id="cd07302">
    <property type="entry name" value="CHD"/>
    <property type="match status" value="1"/>
</dbReference>
<dbReference type="Pfam" id="PF00498">
    <property type="entry name" value="FHA"/>
    <property type="match status" value="1"/>
</dbReference>
<dbReference type="EMBL" id="JAGQDG010000002">
    <property type="protein sequence ID" value="MBQ0934738.1"/>
    <property type="molecule type" value="Genomic_DNA"/>
</dbReference>
<dbReference type="SUPFAM" id="SSF55073">
    <property type="entry name" value="Nucleotide cyclase"/>
    <property type="match status" value="1"/>
</dbReference>
<name>A0ABS5DUC5_9BURK</name>
<evidence type="ECO:0000313" key="4">
    <source>
        <dbReference type="Proteomes" id="UP000672097"/>
    </source>
</evidence>
<dbReference type="PANTHER" id="PTHR43081">
    <property type="entry name" value="ADENYLATE CYCLASE, TERMINAL-DIFFERENTIATION SPECIFIC-RELATED"/>
    <property type="match status" value="1"/>
</dbReference>
<dbReference type="Gene3D" id="2.60.200.20">
    <property type="match status" value="1"/>
</dbReference>
<organism evidence="3 4">
    <name type="scientific">Ideonella paludis</name>
    <dbReference type="NCBI Taxonomy" id="1233411"/>
    <lineage>
        <taxon>Bacteria</taxon>
        <taxon>Pseudomonadati</taxon>
        <taxon>Pseudomonadota</taxon>
        <taxon>Betaproteobacteria</taxon>
        <taxon>Burkholderiales</taxon>
        <taxon>Sphaerotilaceae</taxon>
        <taxon>Ideonella</taxon>
    </lineage>
</organism>
<sequence>MAIIKRRTVLFADLRGSTALYESMGNASATSVVTQAINGLSRRVPVTGGQLIKTLGDGLMAVFPGAVSAVAAAVQMQAELDRQAQQAVGLPPEQVADLQLQIAIAAGEVVEVGGDCFGDAVNVAARLLDHAGDNECLVTREVHEELTWEVRSRFRHLDKVHLRGRAEPVDVYLLARRGVDTAVTQMEAPAEMSEPQGLQLVWRDNAFVFSRGRWPVVLGRGSQATLKIDDARVSRSHARIDLMGGALQLTDLSINGSYVRFAGDEEVLSLRRGTCTLHGNGELGLGGSPNDPDVPLVQFAVLSSLDTQPMKLV</sequence>
<dbReference type="RefSeq" id="WP_210806987.1">
    <property type="nucleotide sequence ID" value="NZ_JAGQDG010000002.1"/>
</dbReference>
<keyword evidence="4" id="KW-1185">Reference proteome</keyword>
<dbReference type="PROSITE" id="PS50006">
    <property type="entry name" value="FHA_DOMAIN"/>
    <property type="match status" value="1"/>
</dbReference>
<evidence type="ECO:0000259" key="1">
    <source>
        <dbReference type="PROSITE" id="PS50006"/>
    </source>
</evidence>
<dbReference type="InterPro" id="IPR008984">
    <property type="entry name" value="SMAD_FHA_dom_sf"/>
</dbReference>
<proteinExistence type="predicted"/>
<feature type="domain" description="FHA" evidence="1">
    <location>
        <begin position="216"/>
        <end position="259"/>
    </location>
</feature>
<reference evidence="3 4" key="1">
    <citation type="submission" date="2021-04" db="EMBL/GenBank/DDBJ databases">
        <title>The genome sequence of type strain Ideonella paludis KCTC 32238.</title>
        <authorList>
            <person name="Liu Y."/>
        </authorList>
    </citation>
    <scope>NUCLEOTIDE SEQUENCE [LARGE SCALE GENOMIC DNA]</scope>
    <source>
        <strain evidence="3 4">KCTC 32238</strain>
    </source>
</reference>
<protein>
    <submittedName>
        <fullName evidence="3">Adenylate/guanylate cyclase domain-containing protein</fullName>
    </submittedName>
</protein>
<dbReference type="InterPro" id="IPR000253">
    <property type="entry name" value="FHA_dom"/>
</dbReference>
<dbReference type="InterPro" id="IPR001054">
    <property type="entry name" value="A/G_cyclase"/>
</dbReference>
<dbReference type="SMART" id="SM00240">
    <property type="entry name" value="FHA"/>
    <property type="match status" value="1"/>
</dbReference>
<dbReference type="Pfam" id="PF00211">
    <property type="entry name" value="Guanylate_cyc"/>
    <property type="match status" value="1"/>
</dbReference>
<gene>
    <name evidence="3" type="ORF">KAK11_05295</name>
</gene>
<dbReference type="CDD" id="cd00060">
    <property type="entry name" value="FHA"/>
    <property type="match status" value="1"/>
</dbReference>
<dbReference type="InterPro" id="IPR050697">
    <property type="entry name" value="Adenylyl/Guanylyl_Cyclase_3/4"/>
</dbReference>
<evidence type="ECO:0000313" key="3">
    <source>
        <dbReference type="EMBL" id="MBQ0934738.1"/>
    </source>
</evidence>
<dbReference type="PROSITE" id="PS50125">
    <property type="entry name" value="GUANYLATE_CYCLASE_2"/>
    <property type="match status" value="1"/>
</dbReference>
<feature type="domain" description="Guanylate cyclase" evidence="2">
    <location>
        <begin position="8"/>
        <end position="128"/>
    </location>
</feature>
<accession>A0ABS5DUC5</accession>
<dbReference type="PANTHER" id="PTHR43081:SF1">
    <property type="entry name" value="ADENYLATE CYCLASE, TERMINAL-DIFFERENTIATION SPECIFIC"/>
    <property type="match status" value="1"/>
</dbReference>